<feature type="transmembrane region" description="Helical" evidence="2">
    <location>
        <begin position="144"/>
        <end position="163"/>
    </location>
</feature>
<evidence type="ECO:0000256" key="1">
    <source>
        <dbReference type="SAM" id="MobiDB-lite"/>
    </source>
</evidence>
<evidence type="ECO:0000313" key="3">
    <source>
        <dbReference type="EMBL" id="KUF84067.1"/>
    </source>
</evidence>
<feature type="compositionally biased region" description="Low complexity" evidence="1">
    <location>
        <begin position="129"/>
        <end position="139"/>
    </location>
</feature>
<feature type="region of interest" description="Disordered" evidence="1">
    <location>
        <begin position="93"/>
        <end position="139"/>
    </location>
</feature>
<keyword evidence="2" id="KW-1133">Transmembrane helix</keyword>
<evidence type="ECO:0000256" key="2">
    <source>
        <dbReference type="SAM" id="Phobius"/>
    </source>
</evidence>
<dbReference type="STRING" id="4790.A0A0W8CIX7"/>
<dbReference type="Proteomes" id="UP000052943">
    <property type="component" value="Unassembled WGS sequence"/>
</dbReference>
<name>A0A0W8CIX7_PHYNI</name>
<reference evidence="3 4" key="1">
    <citation type="submission" date="2015-11" db="EMBL/GenBank/DDBJ databases">
        <title>Genomes and virulence difference between two physiological races of Phytophthora nicotianae.</title>
        <authorList>
            <person name="Liu H."/>
            <person name="Ma X."/>
            <person name="Yu H."/>
            <person name="Fang D."/>
            <person name="Li Y."/>
            <person name="Wang X."/>
            <person name="Wang W."/>
            <person name="Dong Y."/>
            <person name="Xiao B."/>
        </authorList>
    </citation>
    <scope>NUCLEOTIDE SEQUENCE [LARGE SCALE GENOMIC DNA]</scope>
    <source>
        <strain evidence="4">race 0</strain>
    </source>
</reference>
<gene>
    <name evidence="3" type="ORF">AM587_10013487</name>
</gene>
<organism evidence="3 4">
    <name type="scientific">Phytophthora nicotianae</name>
    <name type="common">Potato buckeye rot agent</name>
    <name type="synonym">Phytophthora parasitica</name>
    <dbReference type="NCBI Taxonomy" id="4792"/>
    <lineage>
        <taxon>Eukaryota</taxon>
        <taxon>Sar</taxon>
        <taxon>Stramenopiles</taxon>
        <taxon>Oomycota</taxon>
        <taxon>Peronosporomycetes</taxon>
        <taxon>Peronosporales</taxon>
        <taxon>Peronosporaceae</taxon>
        <taxon>Phytophthora</taxon>
    </lineage>
</organism>
<accession>A0A0W8CIX7</accession>
<proteinExistence type="predicted"/>
<comment type="caution">
    <text evidence="3">The sequence shown here is derived from an EMBL/GenBank/DDBJ whole genome shotgun (WGS) entry which is preliminary data.</text>
</comment>
<dbReference type="EMBL" id="LNFO01002999">
    <property type="protein sequence ID" value="KUF84067.1"/>
    <property type="molecule type" value="Genomic_DNA"/>
</dbReference>
<keyword evidence="2" id="KW-0472">Membrane</keyword>
<feature type="compositionally biased region" description="Polar residues" evidence="1">
    <location>
        <begin position="186"/>
        <end position="199"/>
    </location>
</feature>
<evidence type="ECO:0000313" key="4">
    <source>
        <dbReference type="Proteomes" id="UP000052943"/>
    </source>
</evidence>
<sequence length="224" mass="22669">MATCCHVVDSTKWMHERKQSTSAESTANSTASQCARIKTCYEGGVSTVPCSVATGECPPCVTFTDDACYVKVDGSCAFGVDCSNVFSIISSTSSSNSAASSTTDTSVPSTTTEPTSVSASRTGDGVAGGSSSETDSGSDDSNTVLIVAILAVALGVALLAVILRKLFLRARAGSEENQEEVPSPPATVTTASFSSNGTSRDPGIMISRSAMGTDLSVASKSSGV</sequence>
<keyword evidence="2" id="KW-0812">Transmembrane</keyword>
<feature type="region of interest" description="Disordered" evidence="1">
    <location>
        <begin position="173"/>
        <end position="208"/>
    </location>
</feature>
<dbReference type="AlphaFoldDB" id="A0A0W8CIX7"/>
<dbReference type="OrthoDB" id="129564at2759"/>
<protein>
    <submittedName>
        <fullName evidence="3">Uncharacterized protein</fullName>
    </submittedName>
</protein>
<feature type="compositionally biased region" description="Low complexity" evidence="1">
    <location>
        <begin position="93"/>
        <end position="120"/>
    </location>
</feature>